<dbReference type="STRING" id="1447875.A0A2B7Y186"/>
<name>A0A2B7Y186_9EURO</name>
<protein>
    <recommendedName>
        <fullName evidence="5">Transcription factor IIIC 90kDa subunit N-terminal domain-containing protein</fullName>
    </recommendedName>
</protein>
<dbReference type="InterPro" id="IPR044230">
    <property type="entry name" value="GTF3C4"/>
</dbReference>
<evidence type="ECO:0000313" key="4">
    <source>
        <dbReference type="Proteomes" id="UP000223968"/>
    </source>
</evidence>
<dbReference type="AlphaFoldDB" id="A0A2B7Y186"/>
<keyword evidence="4" id="KW-1185">Reference proteome</keyword>
<accession>A0A2B7Y186</accession>
<gene>
    <name evidence="3" type="ORF">AJ79_02591</name>
</gene>
<proteinExistence type="predicted"/>
<comment type="caution">
    <text evidence="3">The sequence shown here is derived from an EMBL/GenBank/DDBJ whole genome shotgun (WGS) entry which is preliminary data.</text>
</comment>
<evidence type="ECO:0000259" key="2">
    <source>
        <dbReference type="Pfam" id="PF12660"/>
    </source>
</evidence>
<dbReference type="GO" id="GO:0006384">
    <property type="term" value="P:transcription initiation at RNA polymerase III promoter"/>
    <property type="evidence" value="ECO:0007669"/>
    <property type="project" value="InterPro"/>
</dbReference>
<dbReference type="EMBL" id="PDNB01000027">
    <property type="protein sequence ID" value="PGH15226.1"/>
    <property type="molecule type" value="Genomic_DNA"/>
</dbReference>
<dbReference type="InterPro" id="IPR024761">
    <property type="entry name" value="TFIIIC_delta_N"/>
</dbReference>
<feature type="domain" description="Transcription factor IIIC putative zinc-finger" evidence="2">
    <location>
        <begin position="657"/>
        <end position="773"/>
    </location>
</feature>
<evidence type="ECO:0000313" key="3">
    <source>
        <dbReference type="EMBL" id="PGH15226.1"/>
    </source>
</evidence>
<dbReference type="Proteomes" id="UP000223968">
    <property type="component" value="Unassembled WGS sequence"/>
</dbReference>
<feature type="domain" description="Transcription factor IIIC 90kDa subunit N-terminal" evidence="1">
    <location>
        <begin position="19"/>
        <end position="518"/>
    </location>
</feature>
<evidence type="ECO:0000259" key="1">
    <source>
        <dbReference type="Pfam" id="PF12657"/>
    </source>
</evidence>
<organism evidence="3 4">
    <name type="scientific">Helicocarpus griseus UAMH5409</name>
    <dbReference type="NCBI Taxonomy" id="1447875"/>
    <lineage>
        <taxon>Eukaryota</taxon>
        <taxon>Fungi</taxon>
        <taxon>Dikarya</taxon>
        <taxon>Ascomycota</taxon>
        <taxon>Pezizomycotina</taxon>
        <taxon>Eurotiomycetes</taxon>
        <taxon>Eurotiomycetidae</taxon>
        <taxon>Onygenales</taxon>
        <taxon>Ajellomycetaceae</taxon>
        <taxon>Helicocarpus</taxon>
    </lineage>
</organism>
<dbReference type="PANTHER" id="PTHR15496">
    <property type="entry name" value="GENERAL TRANSCRIPTION FACTOR 3C POLYPEPTIDE 4 FAMILY"/>
    <property type="match status" value="1"/>
</dbReference>
<dbReference type="GO" id="GO:0000127">
    <property type="term" value="C:transcription factor TFIIIC complex"/>
    <property type="evidence" value="ECO:0007669"/>
    <property type="project" value="InterPro"/>
</dbReference>
<evidence type="ECO:0008006" key="5">
    <source>
        <dbReference type="Google" id="ProtNLM"/>
    </source>
</evidence>
<reference evidence="3 4" key="1">
    <citation type="submission" date="2017-10" db="EMBL/GenBank/DDBJ databases">
        <title>Comparative genomics in systemic dimorphic fungi from Ajellomycetaceae.</title>
        <authorList>
            <person name="Munoz J.F."/>
            <person name="Mcewen J.G."/>
            <person name="Clay O.K."/>
            <person name="Cuomo C.A."/>
        </authorList>
    </citation>
    <scope>NUCLEOTIDE SEQUENCE [LARGE SCALE GENOMIC DNA]</scope>
    <source>
        <strain evidence="3 4">UAMH5409</strain>
    </source>
</reference>
<dbReference type="GO" id="GO:0004402">
    <property type="term" value="F:histone acetyltransferase activity"/>
    <property type="evidence" value="ECO:0007669"/>
    <property type="project" value="InterPro"/>
</dbReference>
<dbReference type="OrthoDB" id="6021743at2759"/>
<sequence>MLDPVELNLFPSCYDCLSWSSDGDLAVALGEHVHVLIPQTKPQTPHSQGTTVGTPLASSTSKSQWTVTKFQANVFANREWPMLLPQNSAAFSLGEEQSSSHVIALSWSPHSIAKYSRHVLAVLTSNLVLSLWELTDGRSKWMRTLVVNSVLKGFFTLSFGEDFQTVQRKQHVRSFCWSPPCHEGDKDDEHRAQMSLLAVANDMDDITMIRIRNDRRPDAQRMLSAEVVSHHGLPPPSTTYPQLGPNSMLGQSMRSMHIISHITWGKWCGALNEQGNHRHTSPLAIVHGTEVRVFLLDARVEEAADEDGVPNRPLNLQLSDAIAVSQEEQFRHRGFHGPLHWIDHKGPGDESLYSLAAAYLGGYAVITFEGLLSQKPGDREQPTSAISLYHALRQDAVEGSNTLEWEPITAMTSTTDTQTHFPTLHVVHLSSSLRSLPFAPTTTESHPDNPQSADLHRQIEGFRSRFDLDHDLGSMSTARTWGMASHRGWLAASFTLHPSDMVEYITPAREHSRIVFAPPQPHLPEENQMELELDLELDTTPQLPWNIAPPLTPPLTKAARANVLDFILRESHRDLPDDPWAHKLRYAAVCCVIIDHVPADPPHLLEAAQSTAQWLSTAFNLDLSVELACIDERIHSAAQPTPTRPIIPAKSRDGNDAQKKGRDFFEFCDICGAGVDWYSAEESQCAEGHVFARCGLTLLSIQDPSVSKSCTGCGVEVLDVELVEAPPAAGLIEPAMEAGDGGEGQVQSMAGGKGLLDVLCERFDRCIYCGGRFGQ</sequence>
<dbReference type="Pfam" id="PF12657">
    <property type="entry name" value="TFIIIC_delta"/>
    <property type="match status" value="1"/>
</dbReference>
<dbReference type="PANTHER" id="PTHR15496:SF2">
    <property type="entry name" value="GENERAL TRANSCRIPTION FACTOR 3C POLYPEPTIDE 4"/>
    <property type="match status" value="1"/>
</dbReference>
<dbReference type="Pfam" id="PF12660">
    <property type="entry name" value="zf-TFIIIC"/>
    <property type="match status" value="1"/>
</dbReference>
<dbReference type="InterPro" id="IPR024764">
    <property type="entry name" value="TFIIIC_Znf"/>
</dbReference>